<accession>A0A0E9W8D4</accession>
<protein>
    <submittedName>
        <fullName evidence="1">Uncharacterized protein</fullName>
    </submittedName>
</protein>
<reference evidence="1" key="2">
    <citation type="journal article" date="2015" name="Fish Shellfish Immunol.">
        <title>Early steps in the European eel (Anguilla anguilla)-Vibrio vulnificus interaction in the gills: Role of the RtxA13 toxin.</title>
        <authorList>
            <person name="Callol A."/>
            <person name="Pajuelo D."/>
            <person name="Ebbesson L."/>
            <person name="Teles M."/>
            <person name="MacKenzie S."/>
            <person name="Amaro C."/>
        </authorList>
    </citation>
    <scope>NUCLEOTIDE SEQUENCE</scope>
</reference>
<proteinExistence type="predicted"/>
<evidence type="ECO:0000313" key="1">
    <source>
        <dbReference type="EMBL" id="JAH86571.1"/>
    </source>
</evidence>
<dbReference type="AlphaFoldDB" id="A0A0E9W8D4"/>
<organism evidence="1">
    <name type="scientific">Anguilla anguilla</name>
    <name type="common">European freshwater eel</name>
    <name type="synonym">Muraena anguilla</name>
    <dbReference type="NCBI Taxonomy" id="7936"/>
    <lineage>
        <taxon>Eukaryota</taxon>
        <taxon>Metazoa</taxon>
        <taxon>Chordata</taxon>
        <taxon>Craniata</taxon>
        <taxon>Vertebrata</taxon>
        <taxon>Euteleostomi</taxon>
        <taxon>Actinopterygii</taxon>
        <taxon>Neopterygii</taxon>
        <taxon>Teleostei</taxon>
        <taxon>Anguilliformes</taxon>
        <taxon>Anguillidae</taxon>
        <taxon>Anguilla</taxon>
    </lineage>
</organism>
<dbReference type="EMBL" id="GBXM01022006">
    <property type="protein sequence ID" value="JAH86571.1"/>
    <property type="molecule type" value="Transcribed_RNA"/>
</dbReference>
<sequence>MLSVHIKGGHFKHQQQETGELLPQTDDTALQHNLLQVFKEKQTRRLGFHVNRAINQAYGSILSKGCFSPPTPSPAPQVVDTPRGL</sequence>
<name>A0A0E9W8D4_ANGAN</name>
<reference evidence="1" key="1">
    <citation type="submission" date="2014-11" db="EMBL/GenBank/DDBJ databases">
        <authorList>
            <person name="Amaro Gonzalez C."/>
        </authorList>
    </citation>
    <scope>NUCLEOTIDE SEQUENCE</scope>
</reference>